<sequence>MGDFNAKVGDEKVKDIVGPSGKGTVNERGNCSDTLMIVNLYKRYGHFVAVDHICVGVPDQECFGLLGQNGAGKTTTFKMLTGNVMVTGGNAYLKGDDIQNNIKKVQTNIGYCPQFDALIDQMTGRETLVMYARLRGIPEKNIGHVVNSLIDILMLEEHADKLTGQYSGGNKRKLSTAIALVGDPPLIMLDEPSAGMDPKARRQLWNVLSQVRASGRTLVLTSHSMEECEALCTRIAIMVNGRFMCLGSPQYLKNKFGQGYTLIIQLGALADGSTTPNQPVINFIKQNFPGAKVFDEHQGYIHFQVPDSDMKLAQVFTFMESAKANLCIQDYSVHQTTLEEVFLSFTSTQPSMSFRCGETRWSCVEAEYEGNNSYDEQMVGEDADLIVEFGWESRVKECLEAHS</sequence>
<name>A0AAV4C8P2_9GAST</name>
<dbReference type="InterPro" id="IPR056264">
    <property type="entry name" value="R2_ABCA1-4-like"/>
</dbReference>
<comment type="caution">
    <text evidence="4">The sequence shown here is derived from an EMBL/GenBank/DDBJ whole genome shotgun (WGS) entry which is preliminary data.</text>
</comment>
<dbReference type="FunFam" id="3.40.50.300:FF:000327">
    <property type="entry name" value="ATP-binding cassette sub-family A member 3"/>
    <property type="match status" value="1"/>
</dbReference>
<dbReference type="InterPro" id="IPR003593">
    <property type="entry name" value="AAA+_ATPase"/>
</dbReference>
<dbReference type="GO" id="GO:0005524">
    <property type="term" value="F:ATP binding"/>
    <property type="evidence" value="ECO:0007669"/>
    <property type="project" value="UniProtKB-KW"/>
</dbReference>
<proteinExistence type="predicted"/>
<dbReference type="InterPro" id="IPR026082">
    <property type="entry name" value="ABCA"/>
</dbReference>
<dbReference type="Pfam" id="PF00005">
    <property type="entry name" value="ABC_tran"/>
    <property type="match status" value="1"/>
</dbReference>
<evidence type="ECO:0000313" key="5">
    <source>
        <dbReference type="Proteomes" id="UP000735302"/>
    </source>
</evidence>
<dbReference type="Proteomes" id="UP000735302">
    <property type="component" value="Unassembled WGS sequence"/>
</dbReference>
<dbReference type="GO" id="GO:0016020">
    <property type="term" value="C:membrane"/>
    <property type="evidence" value="ECO:0007669"/>
    <property type="project" value="InterPro"/>
</dbReference>
<accession>A0AAV4C8P2</accession>
<gene>
    <name evidence="4" type="ORF">PoB_005427000</name>
</gene>
<dbReference type="CDD" id="cd03263">
    <property type="entry name" value="ABC_subfamily_A"/>
    <property type="match status" value="1"/>
</dbReference>
<dbReference type="PANTHER" id="PTHR19229:SF250">
    <property type="entry name" value="ABC TRANSPORTER DOMAIN-CONTAINING PROTEIN-RELATED"/>
    <property type="match status" value="1"/>
</dbReference>
<evidence type="ECO:0000313" key="4">
    <source>
        <dbReference type="EMBL" id="GFO27765.1"/>
    </source>
</evidence>
<dbReference type="EMBL" id="BLXT01005946">
    <property type="protein sequence ID" value="GFO27765.1"/>
    <property type="molecule type" value="Genomic_DNA"/>
</dbReference>
<reference evidence="4 5" key="1">
    <citation type="journal article" date="2021" name="Elife">
        <title>Chloroplast acquisition without the gene transfer in kleptoplastic sea slugs, Plakobranchus ocellatus.</title>
        <authorList>
            <person name="Maeda T."/>
            <person name="Takahashi S."/>
            <person name="Yoshida T."/>
            <person name="Shimamura S."/>
            <person name="Takaki Y."/>
            <person name="Nagai Y."/>
            <person name="Toyoda A."/>
            <person name="Suzuki Y."/>
            <person name="Arimoto A."/>
            <person name="Ishii H."/>
            <person name="Satoh N."/>
            <person name="Nishiyama T."/>
            <person name="Hasebe M."/>
            <person name="Maruyama T."/>
            <person name="Minagawa J."/>
            <person name="Obokata J."/>
            <person name="Shigenobu S."/>
        </authorList>
    </citation>
    <scope>NUCLEOTIDE SEQUENCE [LARGE SCALE GENOMIC DNA]</scope>
</reference>
<keyword evidence="5" id="KW-1185">Reference proteome</keyword>
<dbReference type="Pfam" id="PF23321">
    <property type="entry name" value="R1_ABCA1"/>
    <property type="match status" value="1"/>
</dbReference>
<dbReference type="Gene3D" id="3.40.50.300">
    <property type="entry name" value="P-loop containing nucleotide triphosphate hydrolases"/>
    <property type="match status" value="1"/>
</dbReference>
<dbReference type="SMART" id="SM00382">
    <property type="entry name" value="AAA"/>
    <property type="match status" value="1"/>
</dbReference>
<protein>
    <submittedName>
        <fullName evidence="4">ATP-binding cassette sub-family a member 3</fullName>
    </submittedName>
</protein>
<dbReference type="SUPFAM" id="SSF52540">
    <property type="entry name" value="P-loop containing nucleoside triphosphate hydrolases"/>
    <property type="match status" value="1"/>
</dbReference>
<keyword evidence="2 4" id="KW-0067">ATP-binding</keyword>
<dbReference type="InterPro" id="IPR027417">
    <property type="entry name" value="P-loop_NTPase"/>
</dbReference>
<dbReference type="PANTHER" id="PTHR19229">
    <property type="entry name" value="ATP-BINDING CASSETTE TRANSPORTER SUBFAMILY A ABCA"/>
    <property type="match status" value="1"/>
</dbReference>
<dbReference type="GO" id="GO:0005319">
    <property type="term" value="F:lipid transporter activity"/>
    <property type="evidence" value="ECO:0007669"/>
    <property type="project" value="TreeGrafter"/>
</dbReference>
<dbReference type="InterPro" id="IPR003439">
    <property type="entry name" value="ABC_transporter-like_ATP-bd"/>
</dbReference>
<dbReference type="AlphaFoldDB" id="A0AAV4C8P2"/>
<evidence type="ECO:0000256" key="1">
    <source>
        <dbReference type="ARBA" id="ARBA00022741"/>
    </source>
</evidence>
<dbReference type="GO" id="GO:0140359">
    <property type="term" value="F:ABC-type transporter activity"/>
    <property type="evidence" value="ECO:0007669"/>
    <property type="project" value="InterPro"/>
</dbReference>
<evidence type="ECO:0000256" key="2">
    <source>
        <dbReference type="ARBA" id="ARBA00022840"/>
    </source>
</evidence>
<keyword evidence="1" id="KW-0547">Nucleotide-binding</keyword>
<feature type="domain" description="ABC transporter" evidence="3">
    <location>
        <begin position="35"/>
        <end position="265"/>
    </location>
</feature>
<evidence type="ECO:0000259" key="3">
    <source>
        <dbReference type="PROSITE" id="PS50893"/>
    </source>
</evidence>
<dbReference type="PROSITE" id="PS50893">
    <property type="entry name" value="ABC_TRANSPORTER_2"/>
    <property type="match status" value="1"/>
</dbReference>
<organism evidence="4 5">
    <name type="scientific">Plakobranchus ocellatus</name>
    <dbReference type="NCBI Taxonomy" id="259542"/>
    <lineage>
        <taxon>Eukaryota</taxon>
        <taxon>Metazoa</taxon>
        <taxon>Spiralia</taxon>
        <taxon>Lophotrochozoa</taxon>
        <taxon>Mollusca</taxon>
        <taxon>Gastropoda</taxon>
        <taxon>Heterobranchia</taxon>
        <taxon>Euthyneura</taxon>
        <taxon>Panpulmonata</taxon>
        <taxon>Sacoglossa</taxon>
        <taxon>Placobranchoidea</taxon>
        <taxon>Plakobranchidae</taxon>
        <taxon>Plakobranchus</taxon>
    </lineage>
</organism>
<dbReference type="GO" id="GO:0016887">
    <property type="term" value="F:ATP hydrolysis activity"/>
    <property type="evidence" value="ECO:0007669"/>
    <property type="project" value="InterPro"/>
</dbReference>